<dbReference type="RefSeq" id="WP_100366191.1">
    <property type="nucleotide sequence ID" value="NZ_PGTY01000001.1"/>
</dbReference>
<organism evidence="2 3">
    <name type="scientific">Yoonia maricola</name>
    <dbReference type="NCBI Taxonomy" id="420999"/>
    <lineage>
        <taxon>Bacteria</taxon>
        <taxon>Pseudomonadati</taxon>
        <taxon>Pseudomonadota</taxon>
        <taxon>Alphaproteobacteria</taxon>
        <taxon>Rhodobacterales</taxon>
        <taxon>Paracoccaceae</taxon>
        <taxon>Yoonia</taxon>
    </lineage>
</organism>
<keyword evidence="3" id="KW-1185">Reference proteome</keyword>
<feature type="transmembrane region" description="Helical" evidence="1">
    <location>
        <begin position="12"/>
        <end position="30"/>
    </location>
</feature>
<protein>
    <submittedName>
        <fullName evidence="2">PH (Pleckstrin Homology) domain-containing protein</fullName>
    </submittedName>
</protein>
<dbReference type="OrthoDB" id="7844719at2"/>
<dbReference type="EMBL" id="PGTY01000001">
    <property type="protein sequence ID" value="PJI91246.1"/>
    <property type="molecule type" value="Genomic_DNA"/>
</dbReference>
<keyword evidence="1" id="KW-0472">Membrane</keyword>
<reference evidence="2 3" key="1">
    <citation type="submission" date="2017-11" db="EMBL/GenBank/DDBJ databases">
        <title>Genomic Encyclopedia of Archaeal and Bacterial Type Strains, Phase II (KMG-II): From Individual Species to Whole Genera.</title>
        <authorList>
            <person name="Goeker M."/>
        </authorList>
    </citation>
    <scope>NUCLEOTIDE SEQUENCE [LARGE SCALE GENOMIC DNA]</scope>
    <source>
        <strain evidence="2 3">DSM 29128</strain>
    </source>
</reference>
<sequence length="150" mass="16985">MEFKRTQRQHFFIVLNFVLLSWLWYSFFTSESLLEKVIGVLCGVWAAVIAFNYLRAKNLGRLDDDGLTLERPFRTVSFKWNALQWASMGDERRALVFAYRHQSDVKDRYVGCGRKILTPDAIDAIVAAVNAARPDLPSGPPEAATNGVTT</sequence>
<dbReference type="AlphaFoldDB" id="A0A2M8WK26"/>
<evidence type="ECO:0000313" key="2">
    <source>
        <dbReference type="EMBL" id="PJI91246.1"/>
    </source>
</evidence>
<name>A0A2M8WK26_9RHOB</name>
<feature type="transmembrane region" description="Helical" evidence="1">
    <location>
        <begin position="36"/>
        <end position="54"/>
    </location>
</feature>
<accession>A0A2M8WK26</accession>
<keyword evidence="1" id="KW-0812">Transmembrane</keyword>
<dbReference type="Proteomes" id="UP000228531">
    <property type="component" value="Unassembled WGS sequence"/>
</dbReference>
<evidence type="ECO:0000256" key="1">
    <source>
        <dbReference type="SAM" id="Phobius"/>
    </source>
</evidence>
<evidence type="ECO:0000313" key="3">
    <source>
        <dbReference type="Proteomes" id="UP000228531"/>
    </source>
</evidence>
<gene>
    <name evidence="2" type="ORF">BC777_0070</name>
</gene>
<keyword evidence="1" id="KW-1133">Transmembrane helix</keyword>
<comment type="caution">
    <text evidence="2">The sequence shown here is derived from an EMBL/GenBank/DDBJ whole genome shotgun (WGS) entry which is preliminary data.</text>
</comment>
<proteinExistence type="predicted"/>